<evidence type="ECO:0000313" key="2">
    <source>
        <dbReference type="Proteomes" id="UP000561271"/>
    </source>
</evidence>
<reference evidence="1 2" key="1">
    <citation type="journal article" date="2020" name="Front. Microbiol.">
        <title>Single-cell genomics of novel Actinobacteria with the Wood-Ljungdahl pathway discovered in a serpentinizing system.</title>
        <authorList>
            <person name="Merino N."/>
            <person name="Kawai M."/>
            <person name="Boyd E.S."/>
            <person name="Colman D.R."/>
            <person name="McGlynn S.E."/>
            <person name="Nealson K.H."/>
            <person name="Kurokawa K."/>
            <person name="Hongoh Y."/>
        </authorList>
    </citation>
    <scope>NUCLEOTIDE SEQUENCE [LARGE SCALE GENOMIC DNA]</scope>
    <source>
        <strain evidence="1 2">S44</strain>
    </source>
</reference>
<accession>A0A6V8Q426</accession>
<protein>
    <submittedName>
        <fullName evidence="1">Uncharacterized protein</fullName>
    </submittedName>
</protein>
<feature type="non-terminal residue" evidence="1">
    <location>
        <position position="1"/>
    </location>
</feature>
<dbReference type="AlphaFoldDB" id="A0A6V8Q426"/>
<gene>
    <name evidence="1" type="ORF">HKBW3S44_01348</name>
</gene>
<dbReference type="EMBL" id="BLSC01000132">
    <property type="protein sequence ID" value="GFP37671.1"/>
    <property type="molecule type" value="Genomic_DNA"/>
</dbReference>
<evidence type="ECO:0000313" key="1">
    <source>
        <dbReference type="EMBL" id="GFP37671.1"/>
    </source>
</evidence>
<name>A0A6V8Q426_9ACTN</name>
<dbReference type="Proteomes" id="UP000561271">
    <property type="component" value="Unassembled WGS sequence"/>
</dbReference>
<proteinExistence type="predicted"/>
<sequence>RKPELSDSISIQPLQQTDLPSVVSLYNVSYADTPEFFLQGANKKELSGFRPGVSF</sequence>
<comment type="caution">
    <text evidence="1">The sequence shown here is derived from an EMBL/GenBank/DDBJ whole genome shotgun (WGS) entry which is preliminary data.</text>
</comment>
<organism evidence="1 2">
    <name type="scientific">Candidatus Hakubella thermalkaliphila</name>
    <dbReference type="NCBI Taxonomy" id="2754717"/>
    <lineage>
        <taxon>Bacteria</taxon>
        <taxon>Bacillati</taxon>
        <taxon>Actinomycetota</taxon>
        <taxon>Actinomycetota incertae sedis</taxon>
        <taxon>Candidatus Hakubellales</taxon>
        <taxon>Candidatus Hakubellaceae</taxon>
        <taxon>Candidatus Hakubella</taxon>
    </lineage>
</organism>